<protein>
    <submittedName>
        <fullName evidence="3">TadE-like protein</fullName>
    </submittedName>
</protein>
<dbReference type="EMBL" id="FOXD01000011">
    <property type="protein sequence ID" value="SFP85670.1"/>
    <property type="molecule type" value="Genomic_DNA"/>
</dbReference>
<keyword evidence="1" id="KW-1133">Transmembrane helix</keyword>
<accession>A0A1I5TRJ6</accession>
<keyword evidence="1" id="KW-0812">Transmembrane</keyword>
<sequence>MVNQLKKLIHNERGQAVSEFAVVMPILIMFIVGGLLLGIITYNQIIVVTAANQAARTGAAATAEEGSTTWEASTEARQTADNTLSFAAGGDCASVNPTESGSDFVVEVRCYYNVPLPFLSNGGSFQLKHKSEYRIFD</sequence>
<organism evidence="3 4">
    <name type="scientific">Salibacterium halotolerans</name>
    <dbReference type="NCBI Taxonomy" id="1884432"/>
    <lineage>
        <taxon>Bacteria</taxon>
        <taxon>Bacillati</taxon>
        <taxon>Bacillota</taxon>
        <taxon>Bacilli</taxon>
        <taxon>Bacillales</taxon>
        <taxon>Bacillaceae</taxon>
    </lineage>
</organism>
<dbReference type="Pfam" id="PF07811">
    <property type="entry name" value="TadE"/>
    <property type="match status" value="1"/>
</dbReference>
<keyword evidence="1" id="KW-0472">Membrane</keyword>
<dbReference type="InterPro" id="IPR012495">
    <property type="entry name" value="TadE-like_dom"/>
</dbReference>
<feature type="domain" description="TadE-like" evidence="2">
    <location>
        <begin position="14"/>
        <end position="56"/>
    </location>
</feature>
<keyword evidence="4" id="KW-1185">Reference proteome</keyword>
<name>A0A1I5TRJ6_9BACI</name>
<reference evidence="4" key="1">
    <citation type="submission" date="2016-10" db="EMBL/GenBank/DDBJ databases">
        <authorList>
            <person name="Varghese N."/>
            <person name="Submissions S."/>
        </authorList>
    </citation>
    <scope>NUCLEOTIDE SEQUENCE [LARGE SCALE GENOMIC DNA]</scope>
    <source>
        <strain evidence="4">S7</strain>
    </source>
</reference>
<dbReference type="AlphaFoldDB" id="A0A1I5TRJ6"/>
<evidence type="ECO:0000313" key="3">
    <source>
        <dbReference type="EMBL" id="SFP85670.1"/>
    </source>
</evidence>
<dbReference type="RefSeq" id="WP_093337430.1">
    <property type="nucleotide sequence ID" value="NZ_FOXD01000011.1"/>
</dbReference>
<dbReference type="STRING" id="1884432.SAMN05518683_11163"/>
<evidence type="ECO:0000313" key="4">
    <source>
        <dbReference type="Proteomes" id="UP000198892"/>
    </source>
</evidence>
<dbReference type="Proteomes" id="UP000198892">
    <property type="component" value="Unassembled WGS sequence"/>
</dbReference>
<evidence type="ECO:0000256" key="1">
    <source>
        <dbReference type="SAM" id="Phobius"/>
    </source>
</evidence>
<feature type="transmembrane region" description="Helical" evidence="1">
    <location>
        <begin position="20"/>
        <end position="42"/>
    </location>
</feature>
<evidence type="ECO:0000259" key="2">
    <source>
        <dbReference type="Pfam" id="PF07811"/>
    </source>
</evidence>
<gene>
    <name evidence="3" type="ORF">SAMN05518683_11163</name>
</gene>
<dbReference type="OrthoDB" id="2881366at2"/>
<proteinExistence type="predicted"/>